<dbReference type="InterPro" id="IPR010730">
    <property type="entry name" value="HET"/>
</dbReference>
<organism evidence="2 3">
    <name type="scientific">Neocucurbitaria cava</name>
    <dbReference type="NCBI Taxonomy" id="798079"/>
    <lineage>
        <taxon>Eukaryota</taxon>
        <taxon>Fungi</taxon>
        <taxon>Dikarya</taxon>
        <taxon>Ascomycota</taxon>
        <taxon>Pezizomycotina</taxon>
        <taxon>Dothideomycetes</taxon>
        <taxon>Pleosporomycetidae</taxon>
        <taxon>Pleosporales</taxon>
        <taxon>Pleosporineae</taxon>
        <taxon>Cucurbitariaceae</taxon>
        <taxon>Neocucurbitaria</taxon>
    </lineage>
</organism>
<name>A0A9W9CNN4_9PLEO</name>
<dbReference type="OrthoDB" id="5428863at2759"/>
<proteinExistence type="predicted"/>
<reference evidence="2" key="1">
    <citation type="submission" date="2022-10" db="EMBL/GenBank/DDBJ databases">
        <title>Tapping the CABI collections for fungal endophytes: first genome assemblies for Collariella, Neodidymelliopsis, Ascochyta clinopodiicola, Didymella pomorum, Didymosphaeria variabile, Neocosmospora piperis and Neocucurbitaria cava.</title>
        <authorList>
            <person name="Hill R."/>
        </authorList>
    </citation>
    <scope>NUCLEOTIDE SEQUENCE</scope>
    <source>
        <strain evidence="2">IMI 356814</strain>
    </source>
</reference>
<comment type="caution">
    <text evidence="2">The sequence shown here is derived from an EMBL/GenBank/DDBJ whole genome shotgun (WGS) entry which is preliminary data.</text>
</comment>
<feature type="domain" description="Heterokaryon incompatibility" evidence="1">
    <location>
        <begin position="727"/>
        <end position="861"/>
    </location>
</feature>
<evidence type="ECO:0000259" key="1">
    <source>
        <dbReference type="Pfam" id="PF06985"/>
    </source>
</evidence>
<dbReference type="SUPFAM" id="SSF51905">
    <property type="entry name" value="FAD/NAD(P)-binding domain"/>
    <property type="match status" value="1"/>
</dbReference>
<dbReference type="EMBL" id="JAPEUY010000006">
    <property type="protein sequence ID" value="KAJ4372248.1"/>
    <property type="molecule type" value="Genomic_DNA"/>
</dbReference>
<dbReference type="PANTHER" id="PTHR38663:SF1">
    <property type="entry name" value="L-ORNITHINE N(5)-MONOOXYGENASE"/>
    <property type="match status" value="1"/>
</dbReference>
<accession>A0A9W9CNN4</accession>
<evidence type="ECO:0000313" key="2">
    <source>
        <dbReference type="EMBL" id="KAJ4372248.1"/>
    </source>
</evidence>
<dbReference type="Gene3D" id="3.50.50.60">
    <property type="entry name" value="FAD/NAD(P)-binding domain"/>
    <property type="match status" value="1"/>
</dbReference>
<evidence type="ECO:0000313" key="3">
    <source>
        <dbReference type="Proteomes" id="UP001140560"/>
    </source>
</evidence>
<dbReference type="PANTHER" id="PTHR38663">
    <property type="match status" value="1"/>
</dbReference>
<dbReference type="Pfam" id="PF06985">
    <property type="entry name" value="HET"/>
    <property type="match status" value="1"/>
</dbReference>
<keyword evidence="3" id="KW-1185">Reference proteome</keyword>
<dbReference type="InterPro" id="IPR036188">
    <property type="entry name" value="FAD/NAD-bd_sf"/>
</dbReference>
<protein>
    <recommendedName>
        <fullName evidence="1">Heterokaryon incompatibility domain-containing protein</fullName>
    </recommendedName>
</protein>
<gene>
    <name evidence="2" type="ORF">N0V83_004022</name>
</gene>
<dbReference type="Proteomes" id="UP001140560">
    <property type="component" value="Unassembled WGS sequence"/>
</dbReference>
<sequence length="1242" mass="140755">MPTPPSTPGNSDCGCNTHSVPDHAIDMLILDADGANWMAKWNRLFKTFGIDYLRSPMFFHIDPSDRDGLLGYTYEKDRGKDIQALPGCAGKEISKHRKKKKLNTKGRFLGRTPDVDERDRKDYFVPKTDLFKSHCEEVIQRYGLGKDLLRQERVTDIEASFFGDAEHDSVISDDLLDDDGKIFRITTDQGVRFAHVVILAVGPGNAPSVPVVPSLPSQNPHEGYTHAMQLKQFPPPHVSAKIKLRRSTNMLIVGGGLTSVQLGDLAIKRGVSRVWLLMRGPLKVKYFDVDLDWVGKFRNYKQAEFWTADTDEERFEMIMQARNGGSITPRYRKVLDAHVANGKISLHTHTKLESVSWDSSSKTWTCTTSSPDVALPSIDYIVFATGIQSDIRTIPFLQTLQQKHPIEYVGGLPCLNDDLMWNDDVPFFVTDSTSTTSQHPFENYTDENIMDTKEVVEAISSKALLRSGLIFRGQESGVDNNNIQLYISEISELTQSSDKEVEGLCGTCREYGLEYLHLLECPTTLPGKAKYDDSISPYRSASPAPGDWQPDGEAFRPVPSRDTWLQCFDTRSHFQDDCAVCELLISMLPKDSTGPWRVCWVGYGFYKMHDQHKSWGRKNADINWKTQRTPVIVVAPDQSADFEEWWAFRRVYGFVLPTRRRDEDPSIPRARYLNSHSVNFDAAKTWIRSCSGIHGDTCGSVGQSLSSLRVIDCRTKTVVPAQANCHYVALSYVWGTNHVTAPRDLSNWTLVPTLIQDAVVATIELGYDFLWVDFYCIPQDDAVEMDRQIRNMNKIYSEAQATIIAACSESAATGLSGVSSNVRQRSMTATVGQNTLAAIYSKEAESVWKSKWNTRGWTYQEGELSRRRLMFTDSGLFFQCAGASEGESCASESLDVSFGTQGLRSTTNDPWVFSDTRSVTKLPGMVWACLRAYTEKTLSFDTDALNAFAGILSRFAETSETFDHIWGVPVYQKLLHHPTHDGGNIEFIRQYKVRQTYSEQLAASLLWRPAKANYYATYRADFPTWSWANDTGTITCPDDNIRNLDLDISVELENKEKMHTETFFSLPAEQRPKVGKGLYVNAPTTYIHIETPVRDEACIYSATSFERQDALDLRHRGLLSLFRWGKDTKLGRHLAIIIGASQNTMSQRLTYHLLVLQEKEDHYERAFVLEVNDATLEQAVPEETWAGWKEEACEVLKLDKLPWIWANYPADLGFTEEKREDWEKLFLISKHLRVEKRVVLLR</sequence>
<dbReference type="AlphaFoldDB" id="A0A9W9CNN4"/>